<dbReference type="InterPro" id="IPR013249">
    <property type="entry name" value="RNA_pol_sigma70_r4_t2"/>
</dbReference>
<evidence type="ECO:0000256" key="3">
    <source>
        <dbReference type="ARBA" id="ARBA00023082"/>
    </source>
</evidence>
<proteinExistence type="inferred from homology"/>
<keyword evidence="8" id="KW-1185">Reference proteome</keyword>
<dbReference type="InterPro" id="IPR016181">
    <property type="entry name" value="Acyl_CoA_acyltransferase"/>
</dbReference>
<comment type="caution">
    <text evidence="7">The sequence shown here is derived from an EMBL/GenBank/DDBJ whole genome shotgun (WGS) entry which is preliminary data.</text>
</comment>
<evidence type="ECO:0000313" key="7">
    <source>
        <dbReference type="EMBL" id="GAA1295605.1"/>
    </source>
</evidence>
<dbReference type="EMBL" id="BAAAIH010000060">
    <property type="protein sequence ID" value="GAA1295605.1"/>
    <property type="molecule type" value="Genomic_DNA"/>
</dbReference>
<dbReference type="SUPFAM" id="SSF55729">
    <property type="entry name" value="Acyl-CoA N-acyltransferases (Nat)"/>
    <property type="match status" value="1"/>
</dbReference>
<dbReference type="Gene3D" id="3.40.630.30">
    <property type="match status" value="1"/>
</dbReference>
<evidence type="ECO:0000256" key="4">
    <source>
        <dbReference type="ARBA" id="ARBA00023163"/>
    </source>
</evidence>
<organism evidence="7 8">
    <name type="scientific">Streptomyces javensis</name>
    <dbReference type="NCBI Taxonomy" id="114698"/>
    <lineage>
        <taxon>Bacteria</taxon>
        <taxon>Bacillati</taxon>
        <taxon>Actinomycetota</taxon>
        <taxon>Actinomycetes</taxon>
        <taxon>Kitasatosporales</taxon>
        <taxon>Streptomycetaceae</taxon>
        <taxon>Streptomyces</taxon>
        <taxon>Streptomyces violaceusniger group</taxon>
    </lineage>
</organism>
<keyword evidence="4" id="KW-0804">Transcription</keyword>
<evidence type="ECO:0000313" key="8">
    <source>
        <dbReference type="Proteomes" id="UP001500282"/>
    </source>
</evidence>
<protein>
    <recommendedName>
        <fullName evidence="6">N-acetyltransferase domain-containing protein</fullName>
    </recommendedName>
</protein>
<dbReference type="CDD" id="cd06171">
    <property type="entry name" value="Sigma70_r4"/>
    <property type="match status" value="1"/>
</dbReference>
<feature type="domain" description="N-acetyltransferase" evidence="6">
    <location>
        <begin position="67"/>
        <end position="231"/>
    </location>
</feature>
<feature type="region of interest" description="Disordered" evidence="5">
    <location>
        <begin position="199"/>
        <end position="220"/>
    </location>
</feature>
<evidence type="ECO:0000256" key="5">
    <source>
        <dbReference type="SAM" id="MobiDB-lite"/>
    </source>
</evidence>
<accession>A0ABP4I171</accession>
<dbReference type="InterPro" id="IPR000182">
    <property type="entry name" value="GNAT_dom"/>
</dbReference>
<name>A0ABP4I171_9ACTN</name>
<gene>
    <name evidence="7" type="ORF">GCM10009579_72880</name>
</gene>
<evidence type="ECO:0000259" key="6">
    <source>
        <dbReference type="PROSITE" id="PS51186"/>
    </source>
</evidence>
<dbReference type="Proteomes" id="UP001500282">
    <property type="component" value="Unassembled WGS sequence"/>
</dbReference>
<dbReference type="Gene3D" id="1.10.10.10">
    <property type="entry name" value="Winged helix-like DNA-binding domain superfamily/Winged helix DNA-binding domain"/>
    <property type="match status" value="1"/>
</dbReference>
<keyword evidence="3" id="KW-0731">Sigma factor</keyword>
<comment type="similarity">
    <text evidence="1">Belongs to the sigma-70 factor family. ECF subfamily.</text>
</comment>
<evidence type="ECO:0000256" key="2">
    <source>
        <dbReference type="ARBA" id="ARBA00023015"/>
    </source>
</evidence>
<dbReference type="SUPFAM" id="SSF88659">
    <property type="entry name" value="Sigma3 and sigma4 domains of RNA polymerase sigma factors"/>
    <property type="match status" value="1"/>
</dbReference>
<dbReference type="PROSITE" id="PS51186">
    <property type="entry name" value="GNAT"/>
    <property type="match status" value="1"/>
</dbReference>
<sequence>MQGFEESVALGELLTALPASRREVFVLTQLLGLTYSEAATVAQCPVGTIRSRVARARGALIAQLTSGQVRPAAAQSDFRSPLRLPVNAGRPGFTAALAFAGPDLVGLATAWTTLVPFPTGRCYPQAAVSLGPDRTVEWQCGAREINELAVRADAQGTGLAAELLEAVTADAPDGRSWLLTSVQSGRAMSFYRRQGWTQATHPASARGEVPLRGDEPTMPGQQGVLRRPTAEEHRWNSKQLPGLLGHRHVVDHPGRRGDERQHAFADPTLHRHGAVDGLVHELLKVLPVAVRQPSGHGRDRLVAAVQHQSGRPNGVLLGIRLGIRKSAVPSDALILASGWSGTMSGKNIDWKGGGPACGS</sequence>
<dbReference type="InterPro" id="IPR036388">
    <property type="entry name" value="WH-like_DNA-bd_sf"/>
</dbReference>
<dbReference type="Pfam" id="PF08281">
    <property type="entry name" value="Sigma70_r4_2"/>
    <property type="match status" value="1"/>
</dbReference>
<dbReference type="Pfam" id="PF13508">
    <property type="entry name" value="Acetyltransf_7"/>
    <property type="match status" value="1"/>
</dbReference>
<evidence type="ECO:0000256" key="1">
    <source>
        <dbReference type="ARBA" id="ARBA00010641"/>
    </source>
</evidence>
<reference evidence="8" key="1">
    <citation type="journal article" date="2019" name="Int. J. Syst. Evol. Microbiol.">
        <title>The Global Catalogue of Microorganisms (GCM) 10K type strain sequencing project: providing services to taxonomists for standard genome sequencing and annotation.</title>
        <authorList>
            <consortium name="The Broad Institute Genomics Platform"/>
            <consortium name="The Broad Institute Genome Sequencing Center for Infectious Disease"/>
            <person name="Wu L."/>
            <person name="Ma J."/>
        </authorList>
    </citation>
    <scope>NUCLEOTIDE SEQUENCE [LARGE SCALE GENOMIC DNA]</scope>
    <source>
        <strain evidence="8">JCM 11448</strain>
    </source>
</reference>
<dbReference type="InterPro" id="IPR013324">
    <property type="entry name" value="RNA_pol_sigma_r3/r4-like"/>
</dbReference>
<keyword evidence="2" id="KW-0805">Transcription regulation</keyword>